<protein>
    <submittedName>
        <fullName evidence="3">Uncharacterized protein</fullName>
    </submittedName>
</protein>
<dbReference type="EMBL" id="KB456260">
    <property type="protein sequence ID" value="EMF16516.1"/>
    <property type="molecule type" value="Genomic_DNA"/>
</dbReference>
<feature type="transmembrane region" description="Helical" evidence="2">
    <location>
        <begin position="30"/>
        <end position="48"/>
    </location>
</feature>
<organism evidence="3 4">
    <name type="scientific">Sphaerulina musiva (strain SO2202)</name>
    <name type="common">Poplar stem canker fungus</name>
    <name type="synonym">Septoria musiva</name>
    <dbReference type="NCBI Taxonomy" id="692275"/>
    <lineage>
        <taxon>Eukaryota</taxon>
        <taxon>Fungi</taxon>
        <taxon>Dikarya</taxon>
        <taxon>Ascomycota</taxon>
        <taxon>Pezizomycotina</taxon>
        <taxon>Dothideomycetes</taxon>
        <taxon>Dothideomycetidae</taxon>
        <taxon>Mycosphaerellales</taxon>
        <taxon>Mycosphaerellaceae</taxon>
        <taxon>Sphaerulina</taxon>
    </lineage>
</organism>
<dbReference type="AlphaFoldDB" id="N1QH16"/>
<evidence type="ECO:0000313" key="4">
    <source>
        <dbReference type="Proteomes" id="UP000016931"/>
    </source>
</evidence>
<feature type="transmembrane region" description="Helical" evidence="2">
    <location>
        <begin position="455"/>
        <end position="474"/>
    </location>
</feature>
<dbReference type="OrthoDB" id="3061561at2759"/>
<dbReference type="GeneID" id="27900379"/>
<dbReference type="OMA" id="MGIQCIA"/>
<reference evidence="3 4" key="1">
    <citation type="journal article" date="2012" name="PLoS Pathog.">
        <title>Diverse lifestyles and strategies of plant pathogenesis encoded in the genomes of eighteen Dothideomycetes fungi.</title>
        <authorList>
            <person name="Ohm R.A."/>
            <person name="Feau N."/>
            <person name="Henrissat B."/>
            <person name="Schoch C.L."/>
            <person name="Horwitz B.A."/>
            <person name="Barry K.W."/>
            <person name="Condon B.J."/>
            <person name="Copeland A.C."/>
            <person name="Dhillon B."/>
            <person name="Glaser F."/>
            <person name="Hesse C.N."/>
            <person name="Kosti I."/>
            <person name="LaButti K."/>
            <person name="Lindquist E.A."/>
            <person name="Lucas S."/>
            <person name="Salamov A.A."/>
            <person name="Bradshaw R.E."/>
            <person name="Ciuffetti L."/>
            <person name="Hamelin R.C."/>
            <person name="Kema G.H.J."/>
            <person name="Lawrence C."/>
            <person name="Scott J.A."/>
            <person name="Spatafora J.W."/>
            <person name="Turgeon B.G."/>
            <person name="de Wit P.J.G.M."/>
            <person name="Zhong S."/>
            <person name="Goodwin S.B."/>
            <person name="Grigoriev I.V."/>
        </authorList>
    </citation>
    <scope>NUCLEOTIDE SEQUENCE [LARGE SCALE GENOMIC DNA]</scope>
    <source>
        <strain evidence="3 4">SO2202</strain>
    </source>
</reference>
<keyword evidence="4" id="KW-1185">Reference proteome</keyword>
<dbReference type="PANTHER" id="PTHR35043">
    <property type="entry name" value="TRANSCRIPTION FACTOR DOMAIN-CONTAINING PROTEIN"/>
    <property type="match status" value="1"/>
</dbReference>
<gene>
    <name evidence="3" type="ORF">SEPMUDRAFT_145744</name>
</gene>
<feature type="transmembrane region" description="Helical" evidence="2">
    <location>
        <begin position="214"/>
        <end position="230"/>
    </location>
</feature>
<accession>N1QH16</accession>
<feature type="transmembrane region" description="Helical" evidence="2">
    <location>
        <begin position="68"/>
        <end position="85"/>
    </location>
</feature>
<evidence type="ECO:0000256" key="2">
    <source>
        <dbReference type="SAM" id="Phobius"/>
    </source>
</evidence>
<name>N1QH16_SPHMS</name>
<keyword evidence="2" id="KW-0812">Transmembrane</keyword>
<keyword evidence="2" id="KW-1133">Transmembrane helix</keyword>
<feature type="region of interest" description="Disordered" evidence="1">
    <location>
        <begin position="289"/>
        <end position="330"/>
    </location>
</feature>
<evidence type="ECO:0000256" key="1">
    <source>
        <dbReference type="SAM" id="MobiDB-lite"/>
    </source>
</evidence>
<feature type="transmembrane region" description="Helical" evidence="2">
    <location>
        <begin position="184"/>
        <end position="202"/>
    </location>
</feature>
<dbReference type="STRING" id="692275.N1QH16"/>
<dbReference type="PANTHER" id="PTHR35043:SF7">
    <property type="entry name" value="TRANSCRIPTION FACTOR DOMAIN-CONTAINING PROTEIN"/>
    <property type="match status" value="1"/>
</dbReference>
<sequence>MTVEISFHHPTSTNDTLVGFVDSPDGRGTLSILFTCLLTLSLCVWSAIHLDLPKPGESSTQYTVRYFKWSIVGLFAPEILIWVAWRQYLSARVLTQSVHEATQTEKTYTAARDWTIVHSFYVGMGGFVFDLTDSDLDGEPFIPGFDRLHVTPRGVQLLARCGLLPIVNKQDILDKSKTDGTGKLICCVQIIWTIASAITRLAVKLPITPLEVNTLAHVACALMIYSLWWYKPRWVNEPTILRGEWARPLLAFMYMSSQVSCPARRKQDLLRNFGVKTELAGVMYRCERTPSPQASSDSGVGVDAVTDTDPATEPKLSSDHGISSRGGQVKGKIVSRAEGDVVIAVDKDQAHATADAMEQTRWKHCCEAIEQYPIIKQMMKVPEQNAEHLRYREALQRYPEMPPNIQLHFKGRSLEDLSETMNQSQDWVFMSEELVIDRPRNWPGDDQIRHMQGHLMGMVMWCATTVYGAIHMAGWNEKFPTVIESWFWRASSSYIIFSGLLWSFLNFLGHVASPVWLYWYDFLDGNVRKWSRNLIYLLAFIGGTLYFVARTYVVVEAFVSLRALPASAYASPDWILTVPHIG</sequence>
<evidence type="ECO:0000313" key="3">
    <source>
        <dbReference type="EMBL" id="EMF16516.1"/>
    </source>
</evidence>
<dbReference type="HOGENOM" id="CLU_022883_5_1_1"/>
<feature type="transmembrane region" description="Helical" evidence="2">
    <location>
        <begin position="494"/>
        <end position="522"/>
    </location>
</feature>
<feature type="transmembrane region" description="Helical" evidence="2">
    <location>
        <begin position="534"/>
        <end position="555"/>
    </location>
</feature>
<dbReference type="eggNOG" id="ENOG502SI2K">
    <property type="taxonomic scope" value="Eukaryota"/>
</dbReference>
<dbReference type="RefSeq" id="XP_016764637.1">
    <property type="nucleotide sequence ID" value="XM_016903242.1"/>
</dbReference>
<proteinExistence type="predicted"/>
<dbReference type="Proteomes" id="UP000016931">
    <property type="component" value="Unassembled WGS sequence"/>
</dbReference>
<keyword evidence="2" id="KW-0472">Membrane</keyword>